<keyword evidence="3" id="KW-1185">Reference proteome</keyword>
<reference evidence="3" key="1">
    <citation type="journal article" date="2019" name="Int. J. Syst. Evol. Microbiol.">
        <title>The Global Catalogue of Microorganisms (GCM) 10K type strain sequencing project: providing services to taxonomists for standard genome sequencing and annotation.</title>
        <authorList>
            <consortium name="The Broad Institute Genomics Platform"/>
            <consortium name="The Broad Institute Genome Sequencing Center for Infectious Disease"/>
            <person name="Wu L."/>
            <person name="Ma J."/>
        </authorList>
    </citation>
    <scope>NUCLEOTIDE SEQUENCE [LARGE SCALE GENOMIC DNA]</scope>
    <source>
        <strain evidence="3">KCTC 3913</strain>
    </source>
</reference>
<comment type="caution">
    <text evidence="2">The sequence shown here is derived from an EMBL/GenBank/DDBJ whole genome shotgun (WGS) entry which is preliminary data.</text>
</comment>
<dbReference type="RefSeq" id="WP_084778487.1">
    <property type="nucleotide sequence ID" value="NZ_JBHUMF010000019.1"/>
</dbReference>
<accession>A0ABW5RQ87</accession>
<evidence type="ECO:0000313" key="2">
    <source>
        <dbReference type="EMBL" id="MFD2680843.1"/>
    </source>
</evidence>
<feature type="coiled-coil region" evidence="1">
    <location>
        <begin position="74"/>
        <end position="108"/>
    </location>
</feature>
<organism evidence="2 3">
    <name type="scientific">Bacillus seohaeanensis</name>
    <dbReference type="NCBI Taxonomy" id="284580"/>
    <lineage>
        <taxon>Bacteria</taxon>
        <taxon>Bacillati</taxon>
        <taxon>Bacillota</taxon>
        <taxon>Bacilli</taxon>
        <taxon>Bacillales</taxon>
        <taxon>Bacillaceae</taxon>
        <taxon>Bacillus</taxon>
    </lineage>
</organism>
<sequence length="125" mass="14189">MADVKSFDFYKSLKMLGIGLERKLNEQIQDAINNKKAINIGSFGIKKTSNSINQLKDLQEILSIHLNYPTKTDVTNLSKLIIQSEEKLDSIEEQIMELAESIEEIKVLLKGRGSVTNFEKSEEDE</sequence>
<gene>
    <name evidence="2" type="ORF">ACFSUL_08785</name>
</gene>
<dbReference type="Proteomes" id="UP001597506">
    <property type="component" value="Unassembled WGS sequence"/>
</dbReference>
<protein>
    <submittedName>
        <fullName evidence="2">Uncharacterized protein</fullName>
    </submittedName>
</protein>
<keyword evidence="1" id="KW-0175">Coiled coil</keyword>
<dbReference type="EMBL" id="JBHUMF010000019">
    <property type="protein sequence ID" value="MFD2680843.1"/>
    <property type="molecule type" value="Genomic_DNA"/>
</dbReference>
<name>A0ABW5RQ87_9BACI</name>
<evidence type="ECO:0000256" key="1">
    <source>
        <dbReference type="SAM" id="Coils"/>
    </source>
</evidence>
<proteinExistence type="predicted"/>
<evidence type="ECO:0000313" key="3">
    <source>
        <dbReference type="Proteomes" id="UP001597506"/>
    </source>
</evidence>